<dbReference type="InterPro" id="IPR009326">
    <property type="entry name" value="DUF984"/>
</dbReference>
<dbReference type="SUPFAM" id="SSF88697">
    <property type="entry name" value="PUA domain-like"/>
    <property type="match status" value="1"/>
</dbReference>
<dbReference type="PIRSF" id="PIRSF021320">
    <property type="entry name" value="DUF984"/>
    <property type="match status" value="1"/>
</dbReference>
<dbReference type="PANTHER" id="PTHR39203">
    <property type="entry name" value="CYTOPLASMIC PROTEIN-RELATED"/>
    <property type="match status" value="1"/>
</dbReference>
<dbReference type="KEGG" id="vfl:AL536_04605"/>
<accession>A0AAX2LWA7</accession>
<evidence type="ECO:0000313" key="5">
    <source>
        <dbReference type="Proteomes" id="UP000254626"/>
    </source>
</evidence>
<dbReference type="Gene3D" id="3.10.400.10">
    <property type="entry name" value="Sulfate adenylyltransferase"/>
    <property type="match status" value="1"/>
</dbReference>
<protein>
    <submittedName>
        <fullName evidence="2 3">ASCH domain</fullName>
    </submittedName>
</protein>
<dbReference type="Proteomes" id="UP000057088">
    <property type="component" value="Chromosome 1"/>
</dbReference>
<organism evidence="3 5">
    <name type="scientific">Vibrio fluvialis</name>
    <dbReference type="NCBI Taxonomy" id="676"/>
    <lineage>
        <taxon>Bacteria</taxon>
        <taxon>Pseudomonadati</taxon>
        <taxon>Pseudomonadota</taxon>
        <taxon>Gammaproteobacteria</taxon>
        <taxon>Vibrionales</taxon>
        <taxon>Vibrionaceae</taxon>
        <taxon>Vibrio</taxon>
    </lineage>
</organism>
<evidence type="ECO:0000313" key="3">
    <source>
        <dbReference type="EMBL" id="SUQ27641.1"/>
    </source>
</evidence>
<evidence type="ECO:0000313" key="4">
    <source>
        <dbReference type="Proteomes" id="UP000057088"/>
    </source>
</evidence>
<evidence type="ECO:0000313" key="2">
    <source>
        <dbReference type="EMBL" id="AMF92759.1"/>
    </source>
</evidence>
<name>A0AAX2LWA7_VIBFL</name>
<gene>
    <name evidence="2" type="ORF">AL536_04605</name>
    <name evidence="3" type="ORF">NCTC11327_04536</name>
</gene>
<dbReference type="InterPro" id="IPR015947">
    <property type="entry name" value="PUA-like_sf"/>
</dbReference>
<dbReference type="RefSeq" id="WP_061055740.1">
    <property type="nucleotide sequence ID" value="NZ_CABLBX010000010.1"/>
</dbReference>
<dbReference type="GeneID" id="29383317"/>
<dbReference type="Pfam" id="PF04266">
    <property type="entry name" value="ASCH"/>
    <property type="match status" value="1"/>
</dbReference>
<keyword evidence="4" id="KW-1185">Reference proteome</keyword>
<sequence>MTPDQQALLDEYFATLSSSQKEAIPQVSAEYFCADEYNANECARLINDDVKRASCSLKAGYDADSEPLPEVGRITVVLNWQQEPVCIIRLNKVEVMPFNQISAEFAALEGEGDGTYAWWRAVHIDFFTQYAQEVGVAFNEESDIVLEYFEKVFPLK</sequence>
<proteinExistence type="predicted"/>
<dbReference type="Proteomes" id="UP000254626">
    <property type="component" value="Unassembled WGS sequence"/>
</dbReference>
<dbReference type="EMBL" id="CP014034">
    <property type="protein sequence ID" value="AMF92759.1"/>
    <property type="molecule type" value="Genomic_DNA"/>
</dbReference>
<dbReference type="AlphaFoldDB" id="A0AAX2LWA7"/>
<dbReference type="InterPro" id="IPR007374">
    <property type="entry name" value="ASCH_domain"/>
</dbReference>
<reference evidence="2" key="2">
    <citation type="submission" date="2018-01" db="EMBL/GenBank/DDBJ databases">
        <title>FDA dAtabase for Regulatory Grade micrObial Sequences (FDA-ARGOS): Supporting development and validation of Infectious Disease Dx tests.</title>
        <authorList>
            <person name="Hoffmann M."/>
            <person name="Allard M."/>
            <person name="Evans P."/>
            <person name="Brown E."/>
            <person name="Tallon L."/>
            <person name="Sadzewicz L."/>
            <person name="Sengamalay N."/>
            <person name="Ott S."/>
            <person name="Godinez A."/>
            <person name="Nagaraj S."/>
            <person name="Vyas G."/>
            <person name="Aluvathingal J."/>
            <person name="Nadendla S."/>
            <person name="Geyer C."/>
            <person name="Sichtig H."/>
        </authorList>
    </citation>
    <scope>NUCLEOTIDE SEQUENCE</scope>
    <source>
        <strain evidence="2">ATCC 33809</strain>
    </source>
</reference>
<reference evidence="4" key="1">
    <citation type="submission" date="2015-12" db="EMBL/GenBank/DDBJ databases">
        <title>FDA dAtabase for Regulatory Grade micrObial Sequences (FDA-ARGOS): Supporting development and validation of Infectious Disease Dx tests.</title>
        <authorList>
            <person name="Hoffmann M."/>
            <person name="Allard M."/>
            <person name="Evans P."/>
            <person name="Brown E."/>
            <person name="Tallon L.J."/>
            <person name="Sadzewicz L."/>
            <person name="Sengamalay N."/>
            <person name="Ott S."/>
            <person name="Godinez A."/>
            <person name="Nagaraj S."/>
            <person name="Vyas G."/>
            <person name="Aluvathingal J."/>
            <person name="Nadendla S."/>
            <person name="Geyer C."/>
            <person name="Sichtig H."/>
        </authorList>
    </citation>
    <scope>NUCLEOTIDE SEQUENCE [LARGE SCALE GENOMIC DNA]</scope>
    <source>
        <strain evidence="4">ATCC 33809</strain>
    </source>
</reference>
<dbReference type="PANTHER" id="PTHR39203:SF1">
    <property type="entry name" value="CYTOPLASMIC PROTEIN"/>
    <property type="match status" value="1"/>
</dbReference>
<feature type="domain" description="ASCH" evidence="1">
    <location>
        <begin position="30"/>
        <end position="153"/>
    </location>
</feature>
<reference evidence="3 5" key="3">
    <citation type="submission" date="2018-06" db="EMBL/GenBank/DDBJ databases">
        <authorList>
            <consortium name="Pathogen Informatics"/>
            <person name="Doyle S."/>
        </authorList>
    </citation>
    <scope>NUCLEOTIDE SEQUENCE [LARGE SCALE GENOMIC DNA]</scope>
    <source>
        <strain evidence="3 5">NCTC11327</strain>
    </source>
</reference>
<dbReference type="SMART" id="SM01022">
    <property type="entry name" value="ASCH"/>
    <property type="match status" value="1"/>
</dbReference>
<dbReference type="EMBL" id="UHIP01000002">
    <property type="protein sequence ID" value="SUQ27641.1"/>
    <property type="molecule type" value="Genomic_DNA"/>
</dbReference>
<evidence type="ECO:0000259" key="1">
    <source>
        <dbReference type="SMART" id="SM01022"/>
    </source>
</evidence>
<dbReference type="CDD" id="cd06553">
    <property type="entry name" value="ASCH_Ef3133_like"/>
    <property type="match status" value="1"/>
</dbReference>